<keyword evidence="2" id="KW-1133">Transmembrane helix</keyword>
<evidence type="ECO:0000313" key="3">
    <source>
        <dbReference type="EMBL" id="GAA1423987.1"/>
    </source>
</evidence>
<keyword evidence="2" id="KW-0812">Transmembrane</keyword>
<feature type="compositionally biased region" description="Low complexity" evidence="1">
    <location>
        <begin position="170"/>
        <end position="192"/>
    </location>
</feature>
<name>A0ABN1YW52_9MICO</name>
<dbReference type="InterPro" id="IPR008523">
    <property type="entry name" value="DUF805"/>
</dbReference>
<keyword evidence="2" id="KW-0472">Membrane</keyword>
<dbReference type="EMBL" id="BAAAKK010000005">
    <property type="protein sequence ID" value="GAA1423987.1"/>
    <property type="molecule type" value="Genomic_DNA"/>
</dbReference>
<accession>A0ABN1YW52</accession>
<organism evidence="3 4">
    <name type="scientific">Agrococcus citreus</name>
    <dbReference type="NCBI Taxonomy" id="84643"/>
    <lineage>
        <taxon>Bacteria</taxon>
        <taxon>Bacillati</taxon>
        <taxon>Actinomycetota</taxon>
        <taxon>Actinomycetes</taxon>
        <taxon>Micrococcales</taxon>
        <taxon>Microbacteriaceae</taxon>
        <taxon>Agrococcus</taxon>
    </lineage>
</organism>
<evidence type="ECO:0000313" key="4">
    <source>
        <dbReference type="Proteomes" id="UP001501266"/>
    </source>
</evidence>
<protein>
    <recommendedName>
        <fullName evidence="5">DUF805 domain-containing protein</fullName>
    </recommendedName>
</protein>
<proteinExistence type="predicted"/>
<evidence type="ECO:0000256" key="1">
    <source>
        <dbReference type="SAM" id="MobiDB-lite"/>
    </source>
</evidence>
<keyword evidence="4" id="KW-1185">Reference proteome</keyword>
<dbReference type="PANTHER" id="PTHR34980">
    <property type="entry name" value="INNER MEMBRANE PROTEIN-RELATED-RELATED"/>
    <property type="match status" value="1"/>
</dbReference>
<dbReference type="Proteomes" id="UP001501266">
    <property type="component" value="Unassembled WGS sequence"/>
</dbReference>
<dbReference type="RefSeq" id="WP_343919829.1">
    <property type="nucleotide sequence ID" value="NZ_BAAAKK010000005.1"/>
</dbReference>
<dbReference type="PANTHER" id="PTHR34980:SF2">
    <property type="entry name" value="INNER MEMBRANE PROTEIN YHAH-RELATED"/>
    <property type="match status" value="1"/>
</dbReference>
<evidence type="ECO:0008006" key="5">
    <source>
        <dbReference type="Google" id="ProtNLM"/>
    </source>
</evidence>
<dbReference type="Pfam" id="PF05656">
    <property type="entry name" value="DUF805"/>
    <property type="match status" value="1"/>
</dbReference>
<feature type="region of interest" description="Disordered" evidence="1">
    <location>
        <begin position="170"/>
        <end position="204"/>
    </location>
</feature>
<feature type="compositionally biased region" description="Polar residues" evidence="1">
    <location>
        <begin position="193"/>
        <end position="204"/>
    </location>
</feature>
<comment type="caution">
    <text evidence="3">The sequence shown here is derived from an EMBL/GenBank/DDBJ whole genome shotgun (WGS) entry which is preliminary data.</text>
</comment>
<feature type="transmembrane region" description="Helical" evidence="2">
    <location>
        <begin position="122"/>
        <end position="143"/>
    </location>
</feature>
<feature type="transmembrane region" description="Helical" evidence="2">
    <location>
        <begin position="41"/>
        <end position="66"/>
    </location>
</feature>
<sequence>MSISTAVPVGQPLYGASFGQAIKRFFRGYVVFSGRASRSEFWWAMLFTFLVSLVVQIPFWIAYVQLIVRTIELDERLGSNTPPEAIVGPLGAMVGWLALLLVVALALLLPTYAVMWRRLQDANFHGAIALASLVGFGIVPLVMCALPSSPAGVQYDPAYRAQMATYGYPQPYGQQPYGQQPYGQQPQQYSQPTQHPFSQGSEQQ</sequence>
<feature type="transmembrane region" description="Helical" evidence="2">
    <location>
        <begin position="86"/>
        <end position="110"/>
    </location>
</feature>
<reference evidence="3 4" key="1">
    <citation type="journal article" date="2019" name="Int. J. Syst. Evol. Microbiol.">
        <title>The Global Catalogue of Microorganisms (GCM) 10K type strain sequencing project: providing services to taxonomists for standard genome sequencing and annotation.</title>
        <authorList>
            <consortium name="The Broad Institute Genomics Platform"/>
            <consortium name="The Broad Institute Genome Sequencing Center for Infectious Disease"/>
            <person name="Wu L."/>
            <person name="Ma J."/>
        </authorList>
    </citation>
    <scope>NUCLEOTIDE SEQUENCE [LARGE SCALE GENOMIC DNA]</scope>
    <source>
        <strain evidence="3 4">JCM 12398</strain>
    </source>
</reference>
<evidence type="ECO:0000256" key="2">
    <source>
        <dbReference type="SAM" id="Phobius"/>
    </source>
</evidence>
<gene>
    <name evidence="3" type="ORF">GCM10009640_19210</name>
</gene>